<feature type="transmembrane region" description="Helical" evidence="1">
    <location>
        <begin position="6"/>
        <end position="24"/>
    </location>
</feature>
<keyword evidence="1" id="KW-0472">Membrane</keyword>
<sequence>MSVGGVFSVGIVRASWLYILLWIGKFDIFQTERWEKFIKLGARSKRGKCSIESAE</sequence>
<keyword evidence="3" id="KW-1185">Reference proteome</keyword>
<dbReference type="AlphaFoldDB" id="A0A3N4JEH7"/>
<keyword evidence="1" id="KW-0812">Transmembrane</keyword>
<evidence type="ECO:0000313" key="2">
    <source>
        <dbReference type="EMBL" id="RPA95388.1"/>
    </source>
</evidence>
<reference evidence="2 3" key="1">
    <citation type="journal article" date="2018" name="Nat. Ecol. Evol.">
        <title>Pezizomycetes genomes reveal the molecular basis of ectomycorrhizal truffle lifestyle.</title>
        <authorList>
            <person name="Murat C."/>
            <person name="Payen T."/>
            <person name="Noel B."/>
            <person name="Kuo A."/>
            <person name="Morin E."/>
            <person name="Chen J."/>
            <person name="Kohler A."/>
            <person name="Krizsan K."/>
            <person name="Balestrini R."/>
            <person name="Da Silva C."/>
            <person name="Montanini B."/>
            <person name="Hainaut M."/>
            <person name="Levati E."/>
            <person name="Barry K.W."/>
            <person name="Belfiori B."/>
            <person name="Cichocki N."/>
            <person name="Clum A."/>
            <person name="Dockter R.B."/>
            <person name="Fauchery L."/>
            <person name="Guy J."/>
            <person name="Iotti M."/>
            <person name="Le Tacon F."/>
            <person name="Lindquist E.A."/>
            <person name="Lipzen A."/>
            <person name="Malagnac F."/>
            <person name="Mello A."/>
            <person name="Molinier V."/>
            <person name="Miyauchi S."/>
            <person name="Poulain J."/>
            <person name="Riccioni C."/>
            <person name="Rubini A."/>
            <person name="Sitrit Y."/>
            <person name="Splivallo R."/>
            <person name="Traeger S."/>
            <person name="Wang M."/>
            <person name="Zifcakova L."/>
            <person name="Wipf D."/>
            <person name="Zambonelli A."/>
            <person name="Paolocci F."/>
            <person name="Nowrousian M."/>
            <person name="Ottonello S."/>
            <person name="Baldrian P."/>
            <person name="Spatafora J.W."/>
            <person name="Henrissat B."/>
            <person name="Nagy L.G."/>
            <person name="Aury J.M."/>
            <person name="Wincker P."/>
            <person name="Grigoriev I.V."/>
            <person name="Bonfante P."/>
            <person name="Martin F.M."/>
        </authorList>
    </citation>
    <scope>NUCLEOTIDE SEQUENCE [LARGE SCALE GENOMIC DNA]</scope>
    <source>
        <strain evidence="2 3">120613-1</strain>
    </source>
</reference>
<gene>
    <name evidence="2" type="ORF">L873DRAFT_1812881</name>
</gene>
<evidence type="ECO:0000313" key="3">
    <source>
        <dbReference type="Proteomes" id="UP000276215"/>
    </source>
</evidence>
<dbReference type="EMBL" id="ML120426">
    <property type="protein sequence ID" value="RPA95388.1"/>
    <property type="molecule type" value="Genomic_DNA"/>
</dbReference>
<organism evidence="2 3">
    <name type="scientific">Choiromyces venosus 120613-1</name>
    <dbReference type="NCBI Taxonomy" id="1336337"/>
    <lineage>
        <taxon>Eukaryota</taxon>
        <taxon>Fungi</taxon>
        <taxon>Dikarya</taxon>
        <taxon>Ascomycota</taxon>
        <taxon>Pezizomycotina</taxon>
        <taxon>Pezizomycetes</taxon>
        <taxon>Pezizales</taxon>
        <taxon>Tuberaceae</taxon>
        <taxon>Choiromyces</taxon>
    </lineage>
</organism>
<evidence type="ECO:0000256" key="1">
    <source>
        <dbReference type="SAM" id="Phobius"/>
    </source>
</evidence>
<keyword evidence="1" id="KW-1133">Transmembrane helix</keyword>
<name>A0A3N4JEH7_9PEZI</name>
<proteinExistence type="predicted"/>
<dbReference type="Proteomes" id="UP000276215">
    <property type="component" value="Unassembled WGS sequence"/>
</dbReference>
<accession>A0A3N4JEH7</accession>
<protein>
    <submittedName>
        <fullName evidence="2">Uncharacterized protein</fullName>
    </submittedName>
</protein>